<dbReference type="Pfam" id="PF09678">
    <property type="entry name" value="Caa3_CtaG"/>
    <property type="match status" value="1"/>
</dbReference>
<comment type="caution">
    <text evidence="7">The sequence shown here is derived from an EMBL/GenBank/DDBJ whole genome shotgun (WGS) entry which is preliminary data.</text>
</comment>
<evidence type="ECO:0008006" key="9">
    <source>
        <dbReference type="Google" id="ProtNLM"/>
    </source>
</evidence>
<keyword evidence="2" id="KW-1003">Cell membrane</keyword>
<feature type="transmembrane region" description="Helical" evidence="6">
    <location>
        <begin position="120"/>
        <end position="142"/>
    </location>
</feature>
<feature type="transmembrane region" description="Helical" evidence="6">
    <location>
        <begin position="21"/>
        <end position="42"/>
    </location>
</feature>
<dbReference type="Proteomes" id="UP000603352">
    <property type="component" value="Unassembled WGS sequence"/>
</dbReference>
<sequence length="238" mass="24613">MAAPVPRPTRLSRPTRPAAAVRLPAALWLPVAAGLVVLAALWAGPLARASATSFAAHMAVHMGLVTVVAPLIAIGIAGSRYDPTPRHPLLFGPLPASLVELLVVWGWHAPLLHGWARTSGTGYILEQGSFLAAGLVVWIACLGRGARGPRGQSLLGTLGLLLTSIHMTLLGALIAFAGRPLYSHALAGLHGTDIDPLAVIADQQFGGIIMLLMGGAAYLAGGVVLMARMFRQTGETAS</sequence>
<keyword evidence="5 6" id="KW-0472">Membrane</keyword>
<feature type="transmembrane region" description="Helical" evidence="6">
    <location>
        <begin position="54"/>
        <end position="77"/>
    </location>
</feature>
<accession>A0ABQ1I8J1</accession>
<evidence type="ECO:0000256" key="5">
    <source>
        <dbReference type="ARBA" id="ARBA00023136"/>
    </source>
</evidence>
<name>A0ABQ1I8J1_9PROT</name>
<dbReference type="RefSeq" id="WP_188574743.1">
    <property type="nucleotide sequence ID" value="NZ_BMDZ01000004.1"/>
</dbReference>
<protein>
    <recommendedName>
        <fullName evidence="9">Cytochrome c oxidase assembly protein</fullName>
    </recommendedName>
</protein>
<proteinExistence type="predicted"/>
<keyword evidence="4 6" id="KW-1133">Transmembrane helix</keyword>
<evidence type="ECO:0000256" key="3">
    <source>
        <dbReference type="ARBA" id="ARBA00022692"/>
    </source>
</evidence>
<keyword evidence="8" id="KW-1185">Reference proteome</keyword>
<feature type="transmembrane region" description="Helical" evidence="6">
    <location>
        <begin position="89"/>
        <end position="108"/>
    </location>
</feature>
<organism evidence="7 8">
    <name type="scientific">Tistrella bauzanensis</name>
    <dbReference type="NCBI Taxonomy" id="657419"/>
    <lineage>
        <taxon>Bacteria</taxon>
        <taxon>Pseudomonadati</taxon>
        <taxon>Pseudomonadota</taxon>
        <taxon>Alphaproteobacteria</taxon>
        <taxon>Geminicoccales</taxon>
        <taxon>Geminicoccaceae</taxon>
        <taxon>Tistrella</taxon>
    </lineage>
</organism>
<evidence type="ECO:0000256" key="4">
    <source>
        <dbReference type="ARBA" id="ARBA00022989"/>
    </source>
</evidence>
<evidence type="ECO:0000256" key="1">
    <source>
        <dbReference type="ARBA" id="ARBA00004651"/>
    </source>
</evidence>
<comment type="subcellular location">
    <subcellularLocation>
        <location evidence="1">Cell membrane</location>
        <topology evidence="1">Multi-pass membrane protein</topology>
    </subcellularLocation>
</comment>
<evidence type="ECO:0000256" key="2">
    <source>
        <dbReference type="ARBA" id="ARBA00022475"/>
    </source>
</evidence>
<evidence type="ECO:0000313" key="8">
    <source>
        <dbReference type="Proteomes" id="UP000603352"/>
    </source>
</evidence>
<evidence type="ECO:0000313" key="7">
    <source>
        <dbReference type="EMBL" id="GGB27446.1"/>
    </source>
</evidence>
<feature type="transmembrane region" description="Helical" evidence="6">
    <location>
        <begin position="154"/>
        <end position="177"/>
    </location>
</feature>
<evidence type="ECO:0000256" key="6">
    <source>
        <dbReference type="SAM" id="Phobius"/>
    </source>
</evidence>
<dbReference type="InterPro" id="IPR019108">
    <property type="entry name" value="Caa3_assmbl_CtaG-rel"/>
</dbReference>
<dbReference type="EMBL" id="BMDZ01000004">
    <property type="protein sequence ID" value="GGB27446.1"/>
    <property type="molecule type" value="Genomic_DNA"/>
</dbReference>
<keyword evidence="3 6" id="KW-0812">Transmembrane</keyword>
<feature type="transmembrane region" description="Helical" evidence="6">
    <location>
        <begin position="205"/>
        <end position="227"/>
    </location>
</feature>
<reference evidence="8" key="1">
    <citation type="journal article" date="2019" name="Int. J. Syst. Evol. Microbiol.">
        <title>The Global Catalogue of Microorganisms (GCM) 10K type strain sequencing project: providing services to taxonomists for standard genome sequencing and annotation.</title>
        <authorList>
            <consortium name="The Broad Institute Genomics Platform"/>
            <consortium name="The Broad Institute Genome Sequencing Center for Infectious Disease"/>
            <person name="Wu L."/>
            <person name="Ma J."/>
        </authorList>
    </citation>
    <scope>NUCLEOTIDE SEQUENCE [LARGE SCALE GENOMIC DNA]</scope>
    <source>
        <strain evidence="8">CGMCC 1.10188</strain>
    </source>
</reference>
<gene>
    <name evidence="7" type="ORF">GCM10011505_05880</name>
</gene>